<dbReference type="InterPro" id="IPR020557">
    <property type="entry name" value="Fumarate_lyase_CS"/>
</dbReference>
<evidence type="ECO:0000256" key="1">
    <source>
        <dbReference type="ARBA" id="ARBA00023239"/>
    </source>
</evidence>
<name>A0A7K3M113_9ACTN</name>
<dbReference type="NCBIfam" id="TIGR02426">
    <property type="entry name" value="protocat_pcaB"/>
    <property type="match status" value="1"/>
</dbReference>
<dbReference type="GO" id="GO:0019619">
    <property type="term" value="P:3,4-dihydroxybenzoate catabolic process"/>
    <property type="evidence" value="ECO:0007669"/>
    <property type="project" value="InterPro"/>
</dbReference>
<reference evidence="5 6" key="1">
    <citation type="submission" date="2019-11" db="EMBL/GenBank/DDBJ databases">
        <authorList>
            <person name="Li X.-J."/>
            <person name="Feng X.-M."/>
        </authorList>
    </citation>
    <scope>NUCLEOTIDE SEQUENCE [LARGE SCALE GENOMIC DNA]</scope>
    <source>
        <strain evidence="5 6">XMNu-373</strain>
    </source>
</reference>
<dbReference type="GO" id="GO:0047472">
    <property type="term" value="F:3-carboxy-cis,cis-muconate cycloisomerase activity"/>
    <property type="evidence" value="ECO:0007669"/>
    <property type="project" value="UniProtKB-EC"/>
</dbReference>
<keyword evidence="1" id="KW-0456">Lyase</keyword>
<proteinExistence type="inferred from homology"/>
<evidence type="ECO:0000256" key="3">
    <source>
        <dbReference type="SAM" id="MobiDB-lite"/>
    </source>
</evidence>
<dbReference type="AlphaFoldDB" id="A0A7K3M113"/>
<dbReference type="SUPFAM" id="SSF48557">
    <property type="entry name" value="L-aspartase-like"/>
    <property type="match status" value="1"/>
</dbReference>
<dbReference type="RefSeq" id="WP_162449445.1">
    <property type="nucleotide sequence ID" value="NZ_WLZY01000002.1"/>
</dbReference>
<dbReference type="EMBL" id="WLZY01000002">
    <property type="protein sequence ID" value="NDL56727.1"/>
    <property type="molecule type" value="Genomic_DNA"/>
</dbReference>
<dbReference type="PANTHER" id="PTHR43172">
    <property type="entry name" value="ADENYLOSUCCINATE LYASE"/>
    <property type="match status" value="1"/>
</dbReference>
<dbReference type="InterPro" id="IPR000362">
    <property type="entry name" value="Fumarate_lyase_fam"/>
</dbReference>
<evidence type="ECO:0000313" key="6">
    <source>
        <dbReference type="Proteomes" id="UP000460435"/>
    </source>
</evidence>
<comment type="similarity">
    <text evidence="2">Belongs to the class-II fumarase/aspartase family.</text>
</comment>
<dbReference type="PROSITE" id="PS00163">
    <property type="entry name" value="FUMARATE_LYASES"/>
    <property type="match status" value="1"/>
</dbReference>
<dbReference type="Proteomes" id="UP000460435">
    <property type="component" value="Unassembled WGS sequence"/>
</dbReference>
<keyword evidence="5" id="KW-0413">Isomerase</keyword>
<dbReference type="Pfam" id="PF00206">
    <property type="entry name" value="Lyase_1"/>
    <property type="match status" value="1"/>
</dbReference>
<dbReference type="PRINTS" id="PR00149">
    <property type="entry name" value="FUMRATELYASE"/>
</dbReference>
<dbReference type="InterPro" id="IPR012789">
    <property type="entry name" value="Protocat_PcaB-like"/>
</dbReference>
<evidence type="ECO:0000313" key="5">
    <source>
        <dbReference type="EMBL" id="NDL56727.1"/>
    </source>
</evidence>
<dbReference type="PANTHER" id="PTHR43172:SF2">
    <property type="entry name" value="ADENYLOSUCCINATE LYASE C-TERMINAL DOMAIN-CONTAINING PROTEIN"/>
    <property type="match status" value="1"/>
</dbReference>
<evidence type="ECO:0000256" key="2">
    <source>
        <dbReference type="ARBA" id="ARBA00034772"/>
    </source>
</evidence>
<feature type="region of interest" description="Disordered" evidence="3">
    <location>
        <begin position="265"/>
        <end position="293"/>
    </location>
</feature>
<dbReference type="InterPro" id="IPR022761">
    <property type="entry name" value="Fumarate_lyase_N"/>
</dbReference>
<sequence length="398" mass="41097">MTSSPHTGSIFGAVFARGGAAREVTDRAWLHAMVEFEAALAGVQARAGIIPDDAAQAIAGACQRPLDAAAATAGSSATGTPVAGVVAQLREYTGAPHAQYVHYGATSQDVMDSAAMLVTKRALVPIRADLADVADTCATLAEEHRDTVMAGRTLLQQAVTITFGLKAARWMSGVDTAIDRLDSLHHSALAVQYGGAAGTLCTLDDRGPEVTRALAERLRLATPELAWHSDRTRIADIAGALGIASGSCAKIATDIRLLAQTEVAEASEAPPAGDDSRAGTGGITRGGSTAMPHKRNPVAAVAAGACAQRTPALVATLLGSMAGEHERAAGAWHTEWETLSDLLRLTSSAASWLLESLRSLTVFPDRMLTNLAAPLRGGSLGSAGADVDRALRRHRGHG</sequence>
<feature type="domain" description="Fumarate lyase N-terminal" evidence="4">
    <location>
        <begin position="25"/>
        <end position="300"/>
    </location>
</feature>
<dbReference type="Gene3D" id="1.20.200.10">
    <property type="entry name" value="Fumarase/aspartase (Central domain)"/>
    <property type="match status" value="1"/>
</dbReference>
<comment type="caution">
    <text evidence="5">The sequence shown here is derived from an EMBL/GenBank/DDBJ whole genome shotgun (WGS) entry which is preliminary data.</text>
</comment>
<organism evidence="5 6">
    <name type="scientific">Phytoactinopolyspora mesophila</name>
    <dbReference type="NCBI Taxonomy" id="2650750"/>
    <lineage>
        <taxon>Bacteria</taxon>
        <taxon>Bacillati</taxon>
        <taxon>Actinomycetota</taxon>
        <taxon>Actinomycetes</taxon>
        <taxon>Jiangellales</taxon>
        <taxon>Jiangellaceae</taxon>
        <taxon>Phytoactinopolyspora</taxon>
    </lineage>
</organism>
<dbReference type="InterPro" id="IPR008948">
    <property type="entry name" value="L-Aspartase-like"/>
</dbReference>
<keyword evidence="6" id="KW-1185">Reference proteome</keyword>
<dbReference type="EC" id="5.5.1.2" evidence="5"/>
<dbReference type="GO" id="GO:0016829">
    <property type="term" value="F:lyase activity"/>
    <property type="evidence" value="ECO:0007669"/>
    <property type="project" value="UniProtKB-KW"/>
</dbReference>
<gene>
    <name evidence="5" type="primary">pcaB</name>
    <name evidence="5" type="ORF">F7O44_06545</name>
</gene>
<accession>A0A7K3M113</accession>
<protein>
    <submittedName>
        <fullName evidence="5">3-carboxy-cis,cis-muconate cycloisomerase</fullName>
        <ecNumber evidence="5">5.5.1.2</ecNumber>
    </submittedName>
</protein>
<evidence type="ECO:0000259" key="4">
    <source>
        <dbReference type="Pfam" id="PF00206"/>
    </source>
</evidence>